<reference evidence="1 2" key="1">
    <citation type="submission" date="2016-02" db="EMBL/GenBank/DDBJ databases">
        <title>Genome analysis of coral dinoflagellate symbionts highlights evolutionary adaptations to a symbiotic lifestyle.</title>
        <authorList>
            <person name="Aranda M."/>
            <person name="Li Y."/>
            <person name="Liew Y.J."/>
            <person name="Baumgarten S."/>
            <person name="Simakov O."/>
            <person name="Wilson M."/>
            <person name="Piel J."/>
            <person name="Ashoor H."/>
            <person name="Bougouffa S."/>
            <person name="Bajic V.B."/>
            <person name="Ryu T."/>
            <person name="Ravasi T."/>
            <person name="Bayer T."/>
            <person name="Micklem G."/>
            <person name="Kim H."/>
            <person name="Bhak J."/>
            <person name="Lajeunesse T.C."/>
            <person name="Voolstra C.R."/>
        </authorList>
    </citation>
    <scope>NUCLEOTIDE SEQUENCE [LARGE SCALE GENOMIC DNA]</scope>
    <source>
        <strain evidence="1 2">CCMP2467</strain>
    </source>
</reference>
<gene>
    <name evidence="1" type="ORF">AK812_SmicGene28681</name>
</gene>
<dbReference type="OrthoDB" id="10291898at2759"/>
<protein>
    <submittedName>
        <fullName evidence="1">Uncharacterized protein</fullName>
    </submittedName>
</protein>
<dbReference type="EMBL" id="LSRX01000741">
    <property type="protein sequence ID" value="OLP89822.1"/>
    <property type="molecule type" value="Genomic_DNA"/>
</dbReference>
<comment type="caution">
    <text evidence="1">The sequence shown here is derived from an EMBL/GenBank/DDBJ whole genome shotgun (WGS) entry which is preliminary data.</text>
</comment>
<organism evidence="1 2">
    <name type="scientific">Symbiodinium microadriaticum</name>
    <name type="common">Dinoflagellate</name>
    <name type="synonym">Zooxanthella microadriatica</name>
    <dbReference type="NCBI Taxonomy" id="2951"/>
    <lineage>
        <taxon>Eukaryota</taxon>
        <taxon>Sar</taxon>
        <taxon>Alveolata</taxon>
        <taxon>Dinophyceae</taxon>
        <taxon>Suessiales</taxon>
        <taxon>Symbiodiniaceae</taxon>
        <taxon>Symbiodinium</taxon>
    </lineage>
</organism>
<accession>A0A1Q9D3R3</accession>
<dbReference type="AlphaFoldDB" id="A0A1Q9D3R3"/>
<sequence length="98" mass="10809">MIVSSSTTLSGVLSACSPPVAFATDASFVFTDDGLQSVPRSPSNNVYVYLPHRMLDPVADDVKERVHRFWKTTYWGNADAFEVFMASFTLALRGMLVT</sequence>
<name>A0A1Q9D3R3_SYMMI</name>
<dbReference type="Proteomes" id="UP000186817">
    <property type="component" value="Unassembled WGS sequence"/>
</dbReference>
<evidence type="ECO:0000313" key="1">
    <source>
        <dbReference type="EMBL" id="OLP89822.1"/>
    </source>
</evidence>
<proteinExistence type="predicted"/>
<evidence type="ECO:0000313" key="2">
    <source>
        <dbReference type="Proteomes" id="UP000186817"/>
    </source>
</evidence>
<keyword evidence="2" id="KW-1185">Reference proteome</keyword>